<evidence type="ECO:0000313" key="3">
    <source>
        <dbReference type="Proteomes" id="UP000011083"/>
    </source>
</evidence>
<feature type="compositionally biased region" description="Basic and acidic residues" evidence="1">
    <location>
        <begin position="74"/>
        <end position="83"/>
    </location>
</feature>
<reference evidence="2 3" key="1">
    <citation type="journal article" date="2013" name="Genome Biol.">
        <title>Genome of Acanthamoeba castellanii highlights extensive lateral gene transfer and early evolution of tyrosine kinase signaling.</title>
        <authorList>
            <person name="Clarke M."/>
            <person name="Lohan A.J."/>
            <person name="Liu B."/>
            <person name="Lagkouvardos I."/>
            <person name="Roy S."/>
            <person name="Zafar N."/>
            <person name="Bertelli C."/>
            <person name="Schilde C."/>
            <person name="Kianianmomeni A."/>
            <person name="Burglin T.R."/>
            <person name="Frech C."/>
            <person name="Turcotte B."/>
            <person name="Kopec K.O."/>
            <person name="Synnott J.M."/>
            <person name="Choo C."/>
            <person name="Paponov I."/>
            <person name="Finkler A."/>
            <person name="Soon Heng Tan C."/>
            <person name="Hutchins A.P."/>
            <person name="Weinmeier T."/>
            <person name="Rattei T."/>
            <person name="Chu J.S."/>
            <person name="Gimenez G."/>
            <person name="Irimia M."/>
            <person name="Rigden D.J."/>
            <person name="Fitzpatrick D.A."/>
            <person name="Lorenzo-Morales J."/>
            <person name="Bateman A."/>
            <person name="Chiu C.H."/>
            <person name="Tang P."/>
            <person name="Hegemann P."/>
            <person name="Fromm H."/>
            <person name="Raoult D."/>
            <person name="Greub G."/>
            <person name="Miranda-Saavedra D."/>
            <person name="Chen N."/>
            <person name="Nash P."/>
            <person name="Ginger M.L."/>
            <person name="Horn M."/>
            <person name="Schaap P."/>
            <person name="Caler L."/>
            <person name="Loftus B."/>
        </authorList>
    </citation>
    <scope>NUCLEOTIDE SEQUENCE [LARGE SCALE GENOMIC DNA]</scope>
    <source>
        <strain evidence="2 3">Neff</strain>
    </source>
</reference>
<organism evidence="2 3">
    <name type="scientific">Acanthamoeba castellanii (strain ATCC 30010 / Neff)</name>
    <dbReference type="NCBI Taxonomy" id="1257118"/>
    <lineage>
        <taxon>Eukaryota</taxon>
        <taxon>Amoebozoa</taxon>
        <taxon>Discosea</taxon>
        <taxon>Longamoebia</taxon>
        <taxon>Centramoebida</taxon>
        <taxon>Acanthamoebidae</taxon>
        <taxon>Acanthamoeba</taxon>
    </lineage>
</organism>
<dbReference type="KEGG" id="acan:ACA1_280700"/>
<dbReference type="AlphaFoldDB" id="L8H9A6"/>
<evidence type="ECO:0000313" key="2">
    <source>
        <dbReference type="EMBL" id="ELR21016.1"/>
    </source>
</evidence>
<feature type="region of interest" description="Disordered" evidence="1">
    <location>
        <begin position="61"/>
        <end position="98"/>
    </location>
</feature>
<dbReference type="Proteomes" id="UP000011083">
    <property type="component" value="Unassembled WGS sequence"/>
</dbReference>
<dbReference type="EMBL" id="KB007908">
    <property type="protein sequence ID" value="ELR21016.1"/>
    <property type="molecule type" value="Genomic_DNA"/>
</dbReference>
<proteinExistence type="predicted"/>
<evidence type="ECO:0000256" key="1">
    <source>
        <dbReference type="SAM" id="MobiDB-lite"/>
    </source>
</evidence>
<dbReference type="RefSeq" id="XP_004344759.1">
    <property type="nucleotide sequence ID" value="XM_004344709.1"/>
</dbReference>
<name>L8H9A6_ACACF</name>
<keyword evidence="3" id="KW-1185">Reference proteome</keyword>
<gene>
    <name evidence="2" type="ORF">ACA1_280700</name>
</gene>
<dbReference type="VEuPathDB" id="AmoebaDB:ACA1_280700"/>
<sequence>MAASPVPVRCGFCLSERGKKDKYRSLHPSVPQSLLEEDTPPLVCTPCYNFLYGEYARKCGDDRAASDSESDEETGQKTLERRYPNALSGAPDTFHGPTHPCIGGTGIPMVKRTTQKTALCAQATGVLPFI</sequence>
<dbReference type="GeneID" id="14921891"/>
<protein>
    <submittedName>
        <fullName evidence="2">Uncharacterized protein</fullName>
    </submittedName>
</protein>
<accession>L8H9A6</accession>